<dbReference type="RefSeq" id="WP_091848601.1">
    <property type="nucleotide sequence ID" value="NZ_FOHZ01000001.1"/>
</dbReference>
<evidence type="ECO:0000256" key="1">
    <source>
        <dbReference type="SAM" id="MobiDB-lite"/>
    </source>
</evidence>
<feature type="region of interest" description="Disordered" evidence="1">
    <location>
        <begin position="74"/>
        <end position="110"/>
    </location>
</feature>
<feature type="compositionally biased region" description="Basic and acidic residues" evidence="1">
    <location>
        <begin position="75"/>
        <end position="88"/>
    </location>
</feature>
<evidence type="ECO:0008006" key="4">
    <source>
        <dbReference type="Google" id="ProtNLM"/>
    </source>
</evidence>
<evidence type="ECO:0000313" key="2">
    <source>
        <dbReference type="EMBL" id="SES76701.1"/>
    </source>
</evidence>
<reference evidence="3" key="1">
    <citation type="submission" date="2016-10" db="EMBL/GenBank/DDBJ databases">
        <authorList>
            <person name="Varghese N."/>
            <person name="Submissions S."/>
        </authorList>
    </citation>
    <scope>NUCLEOTIDE SEQUENCE [LARGE SCALE GENOMIC DNA]</scope>
    <source>
        <strain evidence="3">CGMCC 1.6489</strain>
    </source>
</reference>
<organism evidence="2 3">
    <name type="scientific">Marinobacter segnicrescens</name>
    <dbReference type="NCBI Taxonomy" id="430453"/>
    <lineage>
        <taxon>Bacteria</taxon>
        <taxon>Pseudomonadati</taxon>
        <taxon>Pseudomonadota</taxon>
        <taxon>Gammaproteobacteria</taxon>
        <taxon>Pseudomonadales</taxon>
        <taxon>Marinobacteraceae</taxon>
        <taxon>Marinobacter</taxon>
    </lineage>
</organism>
<dbReference type="Gene3D" id="1.20.58.380">
    <property type="entry name" value="Flagellar protein flit"/>
    <property type="match status" value="1"/>
</dbReference>
<name>A0A1H9Z5B9_9GAMM</name>
<sequence>MTNDAHEALARLDERIDQLQRALEARDWTRLGELNADVRTLIDPVMDAMEQRQLAPTEVQKRLRTLEQFVQQADSKAREARDEAREALEQVGQNRKAASTYARVSGRDRS</sequence>
<evidence type="ECO:0000313" key="3">
    <source>
        <dbReference type="Proteomes" id="UP000198762"/>
    </source>
</evidence>
<protein>
    <recommendedName>
        <fullName evidence="4">Protein FliT</fullName>
    </recommendedName>
</protein>
<proteinExistence type="predicted"/>
<keyword evidence="3" id="KW-1185">Reference proteome</keyword>
<dbReference type="EMBL" id="FOHZ01000001">
    <property type="protein sequence ID" value="SES76701.1"/>
    <property type="molecule type" value="Genomic_DNA"/>
</dbReference>
<dbReference type="AlphaFoldDB" id="A0A1H9Z5B9"/>
<dbReference type="OrthoDB" id="6368381at2"/>
<dbReference type="Proteomes" id="UP000198762">
    <property type="component" value="Unassembled WGS sequence"/>
</dbReference>
<dbReference type="STRING" id="430453.SAMN04487962_101481"/>
<gene>
    <name evidence="2" type="ORF">SAMN04487962_101481</name>
</gene>
<accession>A0A1H9Z5B9</accession>